<proteinExistence type="inferred from homology"/>
<evidence type="ECO:0000256" key="11">
    <source>
        <dbReference type="RuleBase" id="RU361177"/>
    </source>
</evidence>
<evidence type="ECO:0000256" key="1">
    <source>
        <dbReference type="ARBA" id="ARBA00001974"/>
    </source>
</evidence>
<dbReference type="OrthoDB" id="66881at2759"/>
<keyword evidence="13" id="KW-1185">Reference proteome</keyword>
<gene>
    <name evidence="14" type="primary">LOC116211813</name>
</gene>
<evidence type="ECO:0000256" key="6">
    <source>
        <dbReference type="ARBA" id="ARBA00022857"/>
    </source>
</evidence>
<keyword evidence="4 11" id="KW-0285">Flavoprotein</keyword>
<comment type="similarity">
    <text evidence="3 11">Belongs to the FMO family.</text>
</comment>
<evidence type="ECO:0000256" key="8">
    <source>
        <dbReference type="ARBA" id="ARBA00023033"/>
    </source>
</evidence>
<evidence type="ECO:0000256" key="4">
    <source>
        <dbReference type="ARBA" id="ARBA00022630"/>
    </source>
</evidence>
<dbReference type="PANTHER" id="PTHR43539:SF42">
    <property type="entry name" value="OS01G0273800 PROTEIN"/>
    <property type="match status" value="1"/>
</dbReference>
<dbReference type="InterPro" id="IPR050982">
    <property type="entry name" value="Auxin_biosynth/cation_transpt"/>
</dbReference>
<dbReference type="InterPro" id="IPR000960">
    <property type="entry name" value="Flavin_mOase"/>
</dbReference>
<dbReference type="PANTHER" id="PTHR43539">
    <property type="entry name" value="FLAVIN-BINDING MONOOXYGENASE-LIKE PROTEIN (AFU_ORTHOLOGUE AFUA_4G09220)"/>
    <property type="match status" value="1"/>
</dbReference>
<evidence type="ECO:0000256" key="9">
    <source>
        <dbReference type="ARBA" id="ARBA00023070"/>
    </source>
</evidence>
<name>A0A6P8EAD0_PUNGR</name>
<keyword evidence="9" id="KW-0073">Auxin biosynthesis</keyword>
<keyword evidence="7 11" id="KW-0560">Oxidoreductase</keyword>
<reference evidence="13" key="1">
    <citation type="journal article" date="2020" name="Plant Biotechnol. J.">
        <title>The pomegranate (Punica granatum L.) draft genome dissects genetic divergence between soft- and hard-seeded cultivars.</title>
        <authorList>
            <person name="Luo X."/>
            <person name="Li H."/>
            <person name="Wu Z."/>
            <person name="Yao W."/>
            <person name="Zhao P."/>
            <person name="Cao D."/>
            <person name="Yu H."/>
            <person name="Li K."/>
            <person name="Poudel K."/>
            <person name="Zhao D."/>
            <person name="Zhang F."/>
            <person name="Xia X."/>
            <person name="Chen L."/>
            <person name="Wang Q."/>
            <person name="Jing D."/>
            <person name="Cao S."/>
        </authorList>
    </citation>
    <scope>NUCLEOTIDE SEQUENCE [LARGE SCALE GENOMIC DNA]</scope>
    <source>
        <strain evidence="13">cv. Tunisia</strain>
    </source>
</reference>
<evidence type="ECO:0000256" key="3">
    <source>
        <dbReference type="ARBA" id="ARBA00009183"/>
    </source>
</evidence>
<dbReference type="InterPro" id="IPR020946">
    <property type="entry name" value="Flavin_mOase-like"/>
</dbReference>
<dbReference type="AlphaFoldDB" id="A0A6P8EAD0"/>
<comment type="pathway">
    <text evidence="2">Plant hormone metabolism; auxin biosynthesis.</text>
</comment>
<comment type="cofactor">
    <cofactor evidence="1 11">
        <name>FAD</name>
        <dbReference type="ChEBI" id="CHEBI:57692"/>
    </cofactor>
</comment>
<evidence type="ECO:0000256" key="2">
    <source>
        <dbReference type="ARBA" id="ARBA00004814"/>
    </source>
</evidence>
<evidence type="ECO:0000256" key="7">
    <source>
        <dbReference type="ARBA" id="ARBA00023002"/>
    </source>
</evidence>
<organism evidence="13 14">
    <name type="scientific">Punica granatum</name>
    <name type="common">Pomegranate</name>
    <dbReference type="NCBI Taxonomy" id="22663"/>
    <lineage>
        <taxon>Eukaryota</taxon>
        <taxon>Viridiplantae</taxon>
        <taxon>Streptophyta</taxon>
        <taxon>Embryophyta</taxon>
        <taxon>Tracheophyta</taxon>
        <taxon>Spermatophyta</taxon>
        <taxon>Magnoliopsida</taxon>
        <taxon>eudicotyledons</taxon>
        <taxon>Gunneridae</taxon>
        <taxon>Pentapetalae</taxon>
        <taxon>rosids</taxon>
        <taxon>malvids</taxon>
        <taxon>Myrtales</taxon>
        <taxon>Lythraceae</taxon>
        <taxon>Punica</taxon>
    </lineage>
</organism>
<evidence type="ECO:0000256" key="5">
    <source>
        <dbReference type="ARBA" id="ARBA00022827"/>
    </source>
</evidence>
<dbReference type="InterPro" id="IPR036188">
    <property type="entry name" value="FAD/NAD-bd_sf"/>
</dbReference>
<dbReference type="PRINTS" id="PR00368">
    <property type="entry name" value="FADPNR"/>
</dbReference>
<keyword evidence="6" id="KW-0521">NADP</keyword>
<dbReference type="GO" id="GO:0050661">
    <property type="term" value="F:NADP binding"/>
    <property type="evidence" value="ECO:0007669"/>
    <property type="project" value="InterPro"/>
</dbReference>
<feature type="transmembrane region" description="Helical" evidence="12">
    <location>
        <begin position="12"/>
        <end position="38"/>
    </location>
</feature>
<accession>A0A6P8EAD0</accession>
<dbReference type="GO" id="GO:0103075">
    <property type="term" value="F:indole-3-pyruvate monooxygenase activity"/>
    <property type="evidence" value="ECO:0007669"/>
    <property type="project" value="UniProtKB-EC"/>
</dbReference>
<evidence type="ECO:0000313" key="13">
    <source>
        <dbReference type="Proteomes" id="UP000515151"/>
    </source>
</evidence>
<dbReference type="GO" id="GO:0050660">
    <property type="term" value="F:flavin adenine dinucleotide binding"/>
    <property type="evidence" value="ECO:0007669"/>
    <property type="project" value="InterPro"/>
</dbReference>
<dbReference type="GO" id="GO:0004499">
    <property type="term" value="F:N,N-dimethylaniline monooxygenase activity"/>
    <property type="evidence" value="ECO:0007669"/>
    <property type="project" value="InterPro"/>
</dbReference>
<dbReference type="Gene3D" id="3.50.50.60">
    <property type="entry name" value="FAD/NAD(P)-binding domain"/>
    <property type="match status" value="1"/>
</dbReference>
<dbReference type="GO" id="GO:0009851">
    <property type="term" value="P:auxin biosynthetic process"/>
    <property type="evidence" value="ECO:0007669"/>
    <property type="project" value="UniProtKB-KW"/>
</dbReference>
<dbReference type="PIRSF" id="PIRSF000332">
    <property type="entry name" value="FMO"/>
    <property type="match status" value="1"/>
</dbReference>
<dbReference type="PRINTS" id="PR00411">
    <property type="entry name" value="PNDRDTASEI"/>
</dbReference>
<dbReference type="EC" id="1.-.-.-" evidence="11"/>
<dbReference type="RefSeq" id="XP_031402193.1">
    <property type="nucleotide sequence ID" value="XM_031546333.1"/>
</dbReference>
<dbReference type="GeneID" id="116211813"/>
<keyword evidence="12" id="KW-0812">Transmembrane</keyword>
<comment type="catalytic activity">
    <reaction evidence="10">
        <text>indole-3-pyruvate + NADPH + O2 + H(+) = (indol-3-yl)acetate + CO2 + NADP(+) + H2O</text>
        <dbReference type="Rhea" id="RHEA:34331"/>
        <dbReference type="ChEBI" id="CHEBI:15377"/>
        <dbReference type="ChEBI" id="CHEBI:15378"/>
        <dbReference type="ChEBI" id="CHEBI:15379"/>
        <dbReference type="ChEBI" id="CHEBI:16526"/>
        <dbReference type="ChEBI" id="CHEBI:17640"/>
        <dbReference type="ChEBI" id="CHEBI:30854"/>
        <dbReference type="ChEBI" id="CHEBI:57783"/>
        <dbReference type="ChEBI" id="CHEBI:58349"/>
        <dbReference type="EC" id="1.14.13.168"/>
    </reaction>
</comment>
<evidence type="ECO:0000313" key="14">
    <source>
        <dbReference type="RefSeq" id="XP_031402193.1"/>
    </source>
</evidence>
<evidence type="ECO:0000256" key="12">
    <source>
        <dbReference type="SAM" id="Phobius"/>
    </source>
</evidence>
<keyword evidence="8 11" id="KW-0503">Monooxygenase</keyword>
<keyword evidence="12" id="KW-1133">Transmembrane helix</keyword>
<reference evidence="14" key="2">
    <citation type="submission" date="2025-08" db="UniProtKB">
        <authorList>
            <consortium name="RefSeq"/>
        </authorList>
    </citation>
    <scope>IDENTIFICATION</scope>
    <source>
        <tissue evidence="14">Leaf</tissue>
    </source>
</reference>
<dbReference type="Proteomes" id="UP000515151">
    <property type="component" value="Chromosome 6"/>
</dbReference>
<keyword evidence="5 11" id="KW-0274">FAD</keyword>
<keyword evidence="12" id="KW-0472">Membrane</keyword>
<dbReference type="Pfam" id="PF00743">
    <property type="entry name" value="FMO-like"/>
    <property type="match status" value="1"/>
</dbReference>
<dbReference type="SUPFAM" id="SSF51905">
    <property type="entry name" value="FAD/NAD(P)-binding domain"/>
    <property type="match status" value="2"/>
</dbReference>
<protein>
    <recommendedName>
        <fullName evidence="11">Flavin-containing monooxygenase</fullName>
        <ecNumber evidence="11">1.-.-.-</ecNumber>
    </recommendedName>
</protein>
<sequence length="385" mass="42402">MSGIEQRKVSSTVIVVGTGPSGLAAAGSLSFLGIPYMVLERDDCFAPLWQKYAYDRLHLHLAKETCQLPHEPMPADWPKYIPKQQFIDYMSGYVSRFGISPLYHRSVERACYDEAIQRWKAVAKNVLSGEIEEYHARFLVIATGESCDPFVPAVEGLESFPGKVIHSTQYKNGKEFAGKSVLVIGSGNSGMEISLDLANHGASTSIVVRSAMNIMTREMMYWAVALAKYLPFNVVERGTMLVSRLVFGDMSKYGIPTPSEGPFTMKAKYGKFPVIDVGTCKKIRSGEIRVLPAVRSIRGSEVVFENGNSHSFDAIVFATGFKRSTNKWLQGDDYLLNEEGFAKGSFPTSNWKGKNGLYCVGLARRGIFGAGVDAQNVANDIKSLL</sequence>
<evidence type="ECO:0000256" key="10">
    <source>
        <dbReference type="ARBA" id="ARBA00047707"/>
    </source>
</evidence>